<dbReference type="InterPro" id="IPR018050">
    <property type="entry name" value="Pmannose_isomerase-type1_CS"/>
</dbReference>
<keyword evidence="7 9" id="KW-0413">Isomerase</keyword>
<keyword evidence="5" id="KW-0479">Metal-binding</keyword>
<dbReference type="PANTHER" id="PTHR10309:SF0">
    <property type="entry name" value="MANNOSE-6-PHOSPHATE ISOMERASE"/>
    <property type="match status" value="1"/>
</dbReference>
<name>A0ABP5AYZ4_9MICO</name>
<dbReference type="PRINTS" id="PR00714">
    <property type="entry name" value="MAN6PISMRASE"/>
</dbReference>
<dbReference type="Gene3D" id="1.10.441.10">
    <property type="entry name" value="Phosphomannose Isomerase, domain 2"/>
    <property type="match status" value="1"/>
</dbReference>
<evidence type="ECO:0000259" key="8">
    <source>
        <dbReference type="Pfam" id="PF20511"/>
    </source>
</evidence>
<feature type="domain" description="Phosphomannose isomerase type I catalytic" evidence="8">
    <location>
        <begin position="10"/>
        <end position="136"/>
    </location>
</feature>
<comment type="similarity">
    <text evidence="3">Belongs to the mannose-6-phosphate isomerase type 1 family.</text>
</comment>
<dbReference type="EMBL" id="BAAAOF010000003">
    <property type="protein sequence ID" value="GAA1926298.1"/>
    <property type="molecule type" value="Genomic_DNA"/>
</dbReference>
<dbReference type="GO" id="GO:0016853">
    <property type="term" value="F:isomerase activity"/>
    <property type="evidence" value="ECO:0007669"/>
    <property type="project" value="UniProtKB-KW"/>
</dbReference>
<keyword evidence="10" id="KW-1185">Reference proteome</keyword>
<dbReference type="SUPFAM" id="SSF51182">
    <property type="entry name" value="RmlC-like cupins"/>
    <property type="match status" value="1"/>
</dbReference>
<dbReference type="InterPro" id="IPR014710">
    <property type="entry name" value="RmlC-like_jellyroll"/>
</dbReference>
<dbReference type="RefSeq" id="WP_248150562.1">
    <property type="nucleotide sequence ID" value="NZ_BAAAOF010000003.1"/>
</dbReference>
<evidence type="ECO:0000256" key="2">
    <source>
        <dbReference type="ARBA" id="ARBA00001947"/>
    </source>
</evidence>
<dbReference type="InterPro" id="IPR046457">
    <property type="entry name" value="PMI_typeI_cat"/>
</dbReference>
<evidence type="ECO:0000256" key="3">
    <source>
        <dbReference type="ARBA" id="ARBA00010772"/>
    </source>
</evidence>
<protein>
    <recommendedName>
        <fullName evidence="4">mannose-6-phosphate isomerase</fullName>
        <ecNumber evidence="4">5.3.1.8</ecNumber>
    </recommendedName>
</protein>
<dbReference type="Pfam" id="PF20511">
    <property type="entry name" value="PMI_typeI_cat"/>
    <property type="match status" value="1"/>
</dbReference>
<sequence>MLVPIANRPLDYAWGSTTLLAELEGRVPTGRIEAEVWFGDHPANPAVTAEGARLDAWLAEHGEQSLPYLLKLLAAASTLSIQAHPSQAQAAAGFAREEAAGIPRDAPARTYRDANHKPELIVALSPRFRALAGLRPIARTRVLLSGLGAPGAELAARLDDPLDAIAWVLSDEAHEVVRALIATARSATSPEFDAELALVADLDDLRPGDPGIVVALLMNLVTLRAGEGLFVPAGVLHAYLEGLGVEIMAASDNVLRGGLTPKHIDVAELVSVLDASDADVPILEPVADAPGVERYDVPVDDFSLRRVRGGDAGSVAVDGLTIALATRGRVTVRGGASGETVTLDPGQALLVTTDERVVHVDGDGELFLASPGR</sequence>
<dbReference type="NCBIfam" id="TIGR00218">
    <property type="entry name" value="manA"/>
    <property type="match status" value="1"/>
</dbReference>
<dbReference type="PROSITE" id="PS00965">
    <property type="entry name" value="PMI_I_1"/>
    <property type="match status" value="1"/>
</dbReference>
<dbReference type="InterPro" id="IPR011051">
    <property type="entry name" value="RmlC_Cupin_sf"/>
</dbReference>
<evidence type="ECO:0000256" key="6">
    <source>
        <dbReference type="ARBA" id="ARBA00022833"/>
    </source>
</evidence>
<dbReference type="Proteomes" id="UP001501343">
    <property type="component" value="Unassembled WGS sequence"/>
</dbReference>
<reference evidence="10" key="1">
    <citation type="journal article" date="2019" name="Int. J. Syst. Evol. Microbiol.">
        <title>The Global Catalogue of Microorganisms (GCM) 10K type strain sequencing project: providing services to taxonomists for standard genome sequencing and annotation.</title>
        <authorList>
            <consortium name="The Broad Institute Genomics Platform"/>
            <consortium name="The Broad Institute Genome Sequencing Center for Infectious Disease"/>
            <person name="Wu L."/>
            <person name="Ma J."/>
        </authorList>
    </citation>
    <scope>NUCLEOTIDE SEQUENCE [LARGE SCALE GENOMIC DNA]</scope>
    <source>
        <strain evidence="10">JCM 14900</strain>
    </source>
</reference>
<dbReference type="CDD" id="cd07011">
    <property type="entry name" value="cupin_PMI_type_I_N"/>
    <property type="match status" value="1"/>
</dbReference>
<dbReference type="InterPro" id="IPR016305">
    <property type="entry name" value="Mannose-6-P_Isomerase"/>
</dbReference>
<comment type="catalytic activity">
    <reaction evidence="1">
        <text>D-mannose 6-phosphate = D-fructose 6-phosphate</text>
        <dbReference type="Rhea" id="RHEA:12356"/>
        <dbReference type="ChEBI" id="CHEBI:58735"/>
        <dbReference type="ChEBI" id="CHEBI:61527"/>
        <dbReference type="EC" id="5.3.1.8"/>
    </reaction>
</comment>
<proteinExistence type="inferred from homology"/>
<keyword evidence="6" id="KW-0862">Zinc</keyword>
<evidence type="ECO:0000256" key="4">
    <source>
        <dbReference type="ARBA" id="ARBA00011956"/>
    </source>
</evidence>
<organism evidence="9 10">
    <name type="scientific">Microbacterium aoyamense</name>
    <dbReference type="NCBI Taxonomy" id="344166"/>
    <lineage>
        <taxon>Bacteria</taxon>
        <taxon>Bacillati</taxon>
        <taxon>Actinomycetota</taxon>
        <taxon>Actinomycetes</taxon>
        <taxon>Micrococcales</taxon>
        <taxon>Microbacteriaceae</taxon>
        <taxon>Microbacterium</taxon>
    </lineage>
</organism>
<evidence type="ECO:0000313" key="10">
    <source>
        <dbReference type="Proteomes" id="UP001501343"/>
    </source>
</evidence>
<gene>
    <name evidence="9" type="primary">manA</name>
    <name evidence="9" type="ORF">GCM10009775_18120</name>
</gene>
<accession>A0ABP5AYZ4</accession>
<comment type="caution">
    <text evidence="9">The sequence shown here is derived from an EMBL/GenBank/DDBJ whole genome shotgun (WGS) entry which is preliminary data.</text>
</comment>
<evidence type="ECO:0000313" key="9">
    <source>
        <dbReference type="EMBL" id="GAA1926298.1"/>
    </source>
</evidence>
<dbReference type="Gene3D" id="2.60.120.10">
    <property type="entry name" value="Jelly Rolls"/>
    <property type="match status" value="2"/>
</dbReference>
<evidence type="ECO:0000256" key="5">
    <source>
        <dbReference type="ARBA" id="ARBA00022723"/>
    </source>
</evidence>
<evidence type="ECO:0000256" key="7">
    <source>
        <dbReference type="ARBA" id="ARBA00023235"/>
    </source>
</evidence>
<dbReference type="InterPro" id="IPR001250">
    <property type="entry name" value="Man6P_Isoase-1"/>
</dbReference>
<dbReference type="PIRSF" id="PIRSF001480">
    <property type="entry name" value="Mannose-6-phosphate_isomerase"/>
    <property type="match status" value="1"/>
</dbReference>
<dbReference type="PANTHER" id="PTHR10309">
    <property type="entry name" value="MANNOSE-6-PHOSPHATE ISOMERASE"/>
    <property type="match status" value="1"/>
</dbReference>
<evidence type="ECO:0000256" key="1">
    <source>
        <dbReference type="ARBA" id="ARBA00000757"/>
    </source>
</evidence>
<dbReference type="EC" id="5.3.1.8" evidence="4"/>
<comment type="cofactor">
    <cofactor evidence="2">
        <name>Zn(2+)</name>
        <dbReference type="ChEBI" id="CHEBI:29105"/>
    </cofactor>
</comment>